<evidence type="ECO:0000313" key="1">
    <source>
        <dbReference type="EMBL" id="KAF2651421.1"/>
    </source>
</evidence>
<reference evidence="1" key="1">
    <citation type="journal article" date="2020" name="Stud. Mycol.">
        <title>101 Dothideomycetes genomes: a test case for predicting lifestyles and emergence of pathogens.</title>
        <authorList>
            <person name="Haridas S."/>
            <person name="Albert R."/>
            <person name="Binder M."/>
            <person name="Bloem J."/>
            <person name="Labutti K."/>
            <person name="Salamov A."/>
            <person name="Andreopoulos B."/>
            <person name="Baker S."/>
            <person name="Barry K."/>
            <person name="Bills G."/>
            <person name="Bluhm B."/>
            <person name="Cannon C."/>
            <person name="Castanera R."/>
            <person name="Culley D."/>
            <person name="Daum C."/>
            <person name="Ezra D."/>
            <person name="Gonzalez J."/>
            <person name="Henrissat B."/>
            <person name="Kuo A."/>
            <person name="Liang C."/>
            <person name="Lipzen A."/>
            <person name="Lutzoni F."/>
            <person name="Magnuson J."/>
            <person name="Mondo S."/>
            <person name="Nolan M."/>
            <person name="Ohm R."/>
            <person name="Pangilinan J."/>
            <person name="Park H.-J."/>
            <person name="Ramirez L."/>
            <person name="Alfaro M."/>
            <person name="Sun H."/>
            <person name="Tritt A."/>
            <person name="Yoshinaga Y."/>
            <person name="Zwiers L.-H."/>
            <person name="Turgeon B."/>
            <person name="Goodwin S."/>
            <person name="Spatafora J."/>
            <person name="Crous P."/>
            <person name="Grigoriev I."/>
        </authorList>
    </citation>
    <scope>NUCLEOTIDE SEQUENCE</scope>
    <source>
        <strain evidence="1">CBS 122681</strain>
    </source>
</reference>
<evidence type="ECO:0000313" key="2">
    <source>
        <dbReference type="Proteomes" id="UP000799324"/>
    </source>
</evidence>
<keyword evidence="2" id="KW-1185">Reference proteome</keyword>
<organism evidence="1 2">
    <name type="scientific">Lophiostoma macrostomum CBS 122681</name>
    <dbReference type="NCBI Taxonomy" id="1314788"/>
    <lineage>
        <taxon>Eukaryota</taxon>
        <taxon>Fungi</taxon>
        <taxon>Dikarya</taxon>
        <taxon>Ascomycota</taxon>
        <taxon>Pezizomycotina</taxon>
        <taxon>Dothideomycetes</taxon>
        <taxon>Pleosporomycetidae</taxon>
        <taxon>Pleosporales</taxon>
        <taxon>Lophiostomataceae</taxon>
        <taxon>Lophiostoma</taxon>
    </lineage>
</organism>
<sequence length="327" mass="37236">MSDTSFELFSPFPPERGRRRWSGTYYDDDARILMRERQHKFQGTRRASIATSTVPLSADPDIAPEYQCGWPRALSKNVARIEESWLTRVVCRILDQHSLFTAAQQHAFLLKIIIHIVQCSIEMSAVSEECLYPDWWYYVQEEVVPQIEDFVNFGGMHADIFEAYDELSELAFLAYRVVRRVREVISQKEGIALAELSREAPERVFISSVICLRYQDELHLALNLDGLYGFRIDKEHPSDAGRMVPFRPTPGQKEGPNQVFWHARNVVEAGIAATDQPLTKVPGLFVLDEVQLDQISTQYPAQLEASVCAICLEDSFFGVQTLSAPMG</sequence>
<proteinExistence type="predicted"/>
<dbReference type="AlphaFoldDB" id="A0A6A6SWR3"/>
<dbReference type="Proteomes" id="UP000799324">
    <property type="component" value="Unassembled WGS sequence"/>
</dbReference>
<dbReference type="EMBL" id="MU004426">
    <property type="protein sequence ID" value="KAF2651421.1"/>
    <property type="molecule type" value="Genomic_DNA"/>
</dbReference>
<protein>
    <submittedName>
        <fullName evidence="1">Uncharacterized protein</fullName>
    </submittedName>
</protein>
<accession>A0A6A6SWR3</accession>
<name>A0A6A6SWR3_9PLEO</name>
<gene>
    <name evidence="1" type="ORF">K491DRAFT_682179</name>
</gene>